<gene>
    <name evidence="3" type="ORF">PV10_02495</name>
</gene>
<dbReference type="Gene3D" id="1.10.472.80">
    <property type="entry name" value="Ypt/Rab-GAP domain of gyp1p, domain 3"/>
    <property type="match status" value="1"/>
</dbReference>
<feature type="region of interest" description="Disordered" evidence="1">
    <location>
        <begin position="395"/>
        <end position="491"/>
    </location>
</feature>
<feature type="compositionally biased region" description="Polar residues" evidence="1">
    <location>
        <begin position="19"/>
        <end position="37"/>
    </location>
</feature>
<dbReference type="STRING" id="212818.A0A0D2A6V9"/>
<dbReference type="OMA" id="TAWYSFL"/>
<dbReference type="OrthoDB" id="294251at2759"/>
<evidence type="ECO:0000259" key="2">
    <source>
        <dbReference type="PROSITE" id="PS50086"/>
    </source>
</evidence>
<evidence type="ECO:0000313" key="3">
    <source>
        <dbReference type="EMBL" id="KIV94763.1"/>
    </source>
</evidence>
<accession>A0A0D2A6V9</accession>
<feature type="compositionally biased region" description="Low complexity" evidence="1">
    <location>
        <begin position="250"/>
        <end position="263"/>
    </location>
</feature>
<dbReference type="SUPFAM" id="SSF47923">
    <property type="entry name" value="Ypt/Rab-GAP domain of gyp1p"/>
    <property type="match status" value="2"/>
</dbReference>
<dbReference type="FunFam" id="1.10.8.270:FF:000023">
    <property type="entry name" value="TBC domain-containing protein C1778.09"/>
    <property type="match status" value="1"/>
</dbReference>
<dbReference type="PANTHER" id="PTHR47219:SF9">
    <property type="entry name" value="GTPASE ACTIVATING PROTEIN AND CENTROSOME-ASSOCIATED, ISOFORM B"/>
    <property type="match status" value="1"/>
</dbReference>
<feature type="compositionally biased region" description="Polar residues" evidence="1">
    <location>
        <begin position="438"/>
        <end position="469"/>
    </location>
</feature>
<proteinExistence type="predicted"/>
<dbReference type="HOGENOM" id="CLU_003663_1_1_1"/>
<dbReference type="GeneID" id="27320340"/>
<dbReference type="PROSITE" id="PS50086">
    <property type="entry name" value="TBC_RABGAP"/>
    <property type="match status" value="1"/>
</dbReference>
<feature type="domain" description="Rab-GAP TBC" evidence="2">
    <location>
        <begin position="579"/>
        <end position="772"/>
    </location>
</feature>
<feature type="region of interest" description="Disordered" evidence="1">
    <location>
        <begin position="317"/>
        <end position="361"/>
    </location>
</feature>
<feature type="compositionally biased region" description="Polar residues" evidence="1">
    <location>
        <begin position="395"/>
        <end position="404"/>
    </location>
</feature>
<dbReference type="Proteomes" id="UP000054302">
    <property type="component" value="Unassembled WGS sequence"/>
</dbReference>
<reference evidence="3 4" key="1">
    <citation type="submission" date="2015-01" db="EMBL/GenBank/DDBJ databases">
        <title>The Genome Sequence of Exophiala mesophila CBS40295.</title>
        <authorList>
            <consortium name="The Broad Institute Genomics Platform"/>
            <person name="Cuomo C."/>
            <person name="de Hoog S."/>
            <person name="Gorbushina A."/>
            <person name="Stielow B."/>
            <person name="Teixiera M."/>
            <person name="Abouelleil A."/>
            <person name="Chapman S.B."/>
            <person name="Priest M."/>
            <person name="Young S.K."/>
            <person name="Wortman J."/>
            <person name="Nusbaum C."/>
            <person name="Birren B."/>
        </authorList>
    </citation>
    <scope>NUCLEOTIDE SEQUENCE [LARGE SCALE GENOMIC DNA]</scope>
    <source>
        <strain evidence="3 4">CBS 40295</strain>
    </source>
</reference>
<dbReference type="Pfam" id="PF00566">
    <property type="entry name" value="RabGAP-TBC"/>
    <property type="match status" value="1"/>
</dbReference>
<evidence type="ECO:0000256" key="1">
    <source>
        <dbReference type="SAM" id="MobiDB-lite"/>
    </source>
</evidence>
<feature type="region of interest" description="Disordered" evidence="1">
    <location>
        <begin position="216"/>
        <end position="278"/>
    </location>
</feature>
<name>A0A0D2A6V9_EXOME</name>
<feature type="compositionally biased region" description="Polar residues" evidence="1">
    <location>
        <begin position="106"/>
        <end position="134"/>
    </location>
</feature>
<dbReference type="AlphaFoldDB" id="A0A0D2A6V9"/>
<feature type="compositionally biased region" description="Polar residues" evidence="1">
    <location>
        <begin position="44"/>
        <end position="87"/>
    </location>
</feature>
<dbReference type="GO" id="GO:0031267">
    <property type="term" value="F:small GTPase binding"/>
    <property type="evidence" value="ECO:0007669"/>
    <property type="project" value="TreeGrafter"/>
</dbReference>
<protein>
    <recommendedName>
        <fullName evidence="2">Rab-GAP TBC domain-containing protein</fullName>
    </recommendedName>
</protein>
<dbReference type="EMBL" id="KN847521">
    <property type="protein sequence ID" value="KIV94763.1"/>
    <property type="molecule type" value="Genomic_DNA"/>
</dbReference>
<dbReference type="PANTHER" id="PTHR47219">
    <property type="entry name" value="RAB GTPASE-ACTIVATING PROTEIN 1-LIKE"/>
    <property type="match status" value="1"/>
</dbReference>
<dbReference type="VEuPathDB" id="FungiDB:PV10_02495"/>
<dbReference type="GO" id="GO:0005096">
    <property type="term" value="F:GTPase activator activity"/>
    <property type="evidence" value="ECO:0007669"/>
    <property type="project" value="TreeGrafter"/>
</dbReference>
<feature type="compositionally biased region" description="Polar residues" evidence="1">
    <location>
        <begin position="412"/>
        <end position="422"/>
    </location>
</feature>
<sequence>MGTPIHDASHPYNHPSRPAATSSNPRSSVPDTDTSTPGWPLHASVSSASNRPIRSDTSPQDAEWPLSTTNVTTSTSPRESQTSLNTRAPTISSLTSTALSIPQIRVNQSFQPDSDSKTWFNPTLERSSSSTSVPRRQFQEKDKHVDGLSSHPQDFSLNIDIPLGGFAEDLSDNTFEFSNRGSMLIDGKRLNNTVRASTTLTPIMDDETKVAIEATAQQSQHPPPDTPYQQPQDHPLNTPYQHPQDPPPATSSAAPSRPVTTSSSHEKPVARPLTTEEEILSERVRAFYTAGTDEPHPTSSNTNLAAQMGGRWQATLTTDLHGGSIPSLSRATSTTDMNEDNVSSRKPSVAPSGSGPLSLPHDREELELAGGLEDWKDVDNADVDRYGFILARAPTTSTAPQTADASKAQKLTRVSTSLQLASETPRRKNTLRRAPSSAHGSIKSNFSRHSTSNPDQTPTRPTSSQSAYARSSLGRRSTSSRVPLPGSKTRRLMETAGNMLTLPNTAHSVIENGHIHVDDARAKRKEIEREEKWRRMARPLPKKIDPKTGLPIVGGGSSTTSAFTFDTTSPKVVERTWKGIPDKWRATAWHSFLSSSASKHKDSLPDDVLIESFHQLQSQPSPDDVQIDIDVPRTISSHIMFRRRYRGGQRLLFRVLHAMSLHFSETGYVQGMAALAVTLLAYYDEELTFVMLVRMWQLRGLEELYRAGFGGLMSALNDFETLWLGKGEVGKKLDDLNITPTAYGTRWYLTLFNYTMPFPAQLRVWDVFMLLGDDTSRLPTPNPSSLRPSKASDNNDGLYDFGTTLDVLHATSAALIDGMRDILLASDFENAMKVLTSWVPIQDPDLLMRIARAEWKMHLKKQGTSR</sequence>
<dbReference type="RefSeq" id="XP_016226337.1">
    <property type="nucleotide sequence ID" value="XM_016366819.1"/>
</dbReference>
<dbReference type="InterPro" id="IPR035969">
    <property type="entry name" value="Rab-GAP_TBC_sf"/>
</dbReference>
<dbReference type="InterPro" id="IPR000195">
    <property type="entry name" value="Rab-GAP-TBC_dom"/>
</dbReference>
<feature type="compositionally biased region" description="Polar residues" evidence="1">
    <location>
        <begin position="326"/>
        <end position="346"/>
    </location>
</feature>
<feature type="region of interest" description="Disordered" evidence="1">
    <location>
        <begin position="1"/>
        <end position="91"/>
    </location>
</feature>
<feature type="compositionally biased region" description="Low complexity" evidence="1">
    <location>
        <begin position="470"/>
        <end position="481"/>
    </location>
</feature>
<feature type="region of interest" description="Disordered" evidence="1">
    <location>
        <begin position="106"/>
        <end position="153"/>
    </location>
</feature>
<dbReference type="SMART" id="SM00164">
    <property type="entry name" value="TBC"/>
    <property type="match status" value="1"/>
</dbReference>
<organism evidence="3 4">
    <name type="scientific">Exophiala mesophila</name>
    <name type="common">Black yeast-like fungus</name>
    <dbReference type="NCBI Taxonomy" id="212818"/>
    <lineage>
        <taxon>Eukaryota</taxon>
        <taxon>Fungi</taxon>
        <taxon>Dikarya</taxon>
        <taxon>Ascomycota</taxon>
        <taxon>Pezizomycotina</taxon>
        <taxon>Eurotiomycetes</taxon>
        <taxon>Chaetothyriomycetidae</taxon>
        <taxon>Chaetothyriales</taxon>
        <taxon>Herpotrichiellaceae</taxon>
        <taxon>Exophiala</taxon>
    </lineage>
</organism>
<dbReference type="FunFam" id="1.10.472.80:FF:000055">
    <property type="entry name" value="TBC domain-containing protein C1778.09"/>
    <property type="match status" value="1"/>
</dbReference>
<dbReference type="Gene3D" id="1.10.8.270">
    <property type="entry name" value="putative rabgap domain of human tbc1 domain family member 14 like domains"/>
    <property type="match status" value="1"/>
</dbReference>
<keyword evidence="4" id="KW-1185">Reference proteome</keyword>
<feature type="compositionally biased region" description="Basic and acidic residues" evidence="1">
    <location>
        <begin position="137"/>
        <end position="146"/>
    </location>
</feature>
<evidence type="ECO:0000313" key="4">
    <source>
        <dbReference type="Proteomes" id="UP000054302"/>
    </source>
</evidence>
<dbReference type="InterPro" id="IPR050302">
    <property type="entry name" value="Rab_GAP_TBC_domain"/>
</dbReference>